<dbReference type="EMBL" id="JAMRYU010000014">
    <property type="protein sequence ID" value="MDC4241247.1"/>
    <property type="molecule type" value="Genomic_DNA"/>
</dbReference>
<feature type="transmembrane region" description="Helical" evidence="1">
    <location>
        <begin position="67"/>
        <end position="85"/>
    </location>
</feature>
<feature type="transmembrane region" description="Helical" evidence="1">
    <location>
        <begin position="41"/>
        <end position="60"/>
    </location>
</feature>
<keyword evidence="3" id="KW-1185">Reference proteome</keyword>
<protein>
    <submittedName>
        <fullName evidence="2">Uncharacterized protein</fullName>
    </submittedName>
</protein>
<keyword evidence="1" id="KW-0812">Transmembrane</keyword>
<gene>
    <name evidence="2" type="ORF">NE398_13900</name>
</gene>
<name>A0A9X3XQL0_9CLOT</name>
<evidence type="ECO:0000256" key="1">
    <source>
        <dbReference type="SAM" id="Phobius"/>
    </source>
</evidence>
<dbReference type="AlphaFoldDB" id="A0A9X3XQL0"/>
<keyword evidence="1" id="KW-1133">Transmembrane helix</keyword>
<accession>A0A9X3XQL0</accession>
<feature type="transmembrane region" description="Helical" evidence="1">
    <location>
        <begin position="12"/>
        <end position="29"/>
    </location>
</feature>
<comment type="caution">
    <text evidence="2">The sequence shown here is derived from an EMBL/GenBank/DDBJ whole genome shotgun (WGS) entry which is preliminary data.</text>
</comment>
<sequence>MINNTFTNRSKLVKIMHTILFIITGLYLLETILFTGLFTNIILACTNIIVSIITLVIAIIKKESKLALIDLAILLGTSVIFTYVINL</sequence>
<keyword evidence="1" id="KW-0472">Membrane</keyword>
<dbReference type="Proteomes" id="UP001141183">
    <property type="component" value="Unassembled WGS sequence"/>
</dbReference>
<evidence type="ECO:0000313" key="3">
    <source>
        <dbReference type="Proteomes" id="UP001141183"/>
    </source>
</evidence>
<reference evidence="2" key="1">
    <citation type="submission" date="2022-05" db="EMBL/GenBank/DDBJ databases">
        <title>Draft genome sequence of Clostridium tertium strain CP3 isolated from Peru.</title>
        <authorList>
            <person name="Hurtado R."/>
            <person name="Lima L."/>
            <person name="Sousa T."/>
            <person name="Jaiswal A.K."/>
            <person name="Tiwari S."/>
            <person name="Maturrano L."/>
            <person name="Brenig B."/>
            <person name="Azevedo V."/>
        </authorList>
    </citation>
    <scope>NUCLEOTIDE SEQUENCE</scope>
    <source>
        <strain evidence="2">CP3</strain>
    </source>
</reference>
<proteinExistence type="predicted"/>
<dbReference type="RefSeq" id="WP_008676057.1">
    <property type="nucleotide sequence ID" value="NZ_CABKOG010000001.1"/>
</dbReference>
<evidence type="ECO:0000313" key="2">
    <source>
        <dbReference type="EMBL" id="MDC4241247.1"/>
    </source>
</evidence>
<organism evidence="2 3">
    <name type="scientific">Clostridium tertium</name>
    <dbReference type="NCBI Taxonomy" id="1559"/>
    <lineage>
        <taxon>Bacteria</taxon>
        <taxon>Bacillati</taxon>
        <taxon>Bacillota</taxon>
        <taxon>Clostridia</taxon>
        <taxon>Eubacteriales</taxon>
        <taxon>Clostridiaceae</taxon>
        <taxon>Clostridium</taxon>
    </lineage>
</organism>